<dbReference type="InterPro" id="IPR020449">
    <property type="entry name" value="Tscrpt_reg_AraC-type_HTH"/>
</dbReference>
<dbReference type="PANTHER" id="PTHR43280:SF29">
    <property type="entry name" value="ARAC-FAMILY TRANSCRIPTIONAL REGULATOR"/>
    <property type="match status" value="1"/>
</dbReference>
<proteinExistence type="predicted"/>
<dbReference type="Pfam" id="PF12833">
    <property type="entry name" value="HTH_18"/>
    <property type="match status" value="1"/>
</dbReference>
<evidence type="ECO:0000313" key="7">
    <source>
        <dbReference type="Proteomes" id="UP000193804"/>
    </source>
</evidence>
<dbReference type="PANTHER" id="PTHR43280">
    <property type="entry name" value="ARAC-FAMILY TRANSCRIPTIONAL REGULATOR"/>
    <property type="match status" value="1"/>
</dbReference>
<feature type="transmembrane region" description="Helical" evidence="4">
    <location>
        <begin position="180"/>
        <end position="200"/>
    </location>
</feature>
<keyword evidence="3" id="KW-0804">Transcription</keyword>
<dbReference type="Gene3D" id="1.10.10.60">
    <property type="entry name" value="Homeodomain-like"/>
    <property type="match status" value="1"/>
</dbReference>
<feature type="transmembrane region" description="Helical" evidence="4">
    <location>
        <begin position="212"/>
        <end position="230"/>
    </location>
</feature>
<keyword evidence="4" id="KW-1133">Transmembrane helix</keyword>
<evidence type="ECO:0000313" key="6">
    <source>
        <dbReference type="EMBL" id="SMG51686.1"/>
    </source>
</evidence>
<dbReference type="PROSITE" id="PS01124">
    <property type="entry name" value="HTH_ARAC_FAMILY_2"/>
    <property type="match status" value="1"/>
</dbReference>
<keyword evidence="4" id="KW-0812">Transmembrane</keyword>
<evidence type="ECO:0000259" key="5">
    <source>
        <dbReference type="PROSITE" id="PS01124"/>
    </source>
</evidence>
<keyword evidence="1" id="KW-0805">Transcription regulation</keyword>
<feature type="transmembrane region" description="Helical" evidence="4">
    <location>
        <begin position="139"/>
        <end position="159"/>
    </location>
</feature>
<evidence type="ECO:0000256" key="1">
    <source>
        <dbReference type="ARBA" id="ARBA00023015"/>
    </source>
</evidence>
<dbReference type="Proteomes" id="UP000193804">
    <property type="component" value="Unassembled WGS sequence"/>
</dbReference>
<dbReference type="InterPro" id="IPR018062">
    <property type="entry name" value="HTH_AraC-typ_CS"/>
</dbReference>
<feature type="transmembrane region" description="Helical" evidence="4">
    <location>
        <begin position="71"/>
        <end position="92"/>
    </location>
</feature>
<reference evidence="7" key="1">
    <citation type="submission" date="2017-04" db="EMBL/GenBank/DDBJ databases">
        <authorList>
            <person name="Varghese N."/>
            <person name="Submissions S."/>
        </authorList>
    </citation>
    <scope>NUCLEOTIDE SEQUENCE [LARGE SCALE GENOMIC DNA]</scope>
    <source>
        <strain evidence="7">DSM 4125</strain>
    </source>
</reference>
<feature type="domain" description="HTH araC/xylS-type" evidence="5">
    <location>
        <begin position="270"/>
        <end position="378"/>
    </location>
</feature>
<dbReference type="EMBL" id="FXAW01000010">
    <property type="protein sequence ID" value="SMG51686.1"/>
    <property type="molecule type" value="Genomic_DNA"/>
</dbReference>
<dbReference type="STRING" id="1028.SAMN05661096_03807"/>
<feature type="transmembrane region" description="Helical" evidence="4">
    <location>
        <begin position="99"/>
        <end position="119"/>
    </location>
</feature>
<dbReference type="InterPro" id="IPR018060">
    <property type="entry name" value="HTH_AraC"/>
</dbReference>
<dbReference type="PROSITE" id="PS00041">
    <property type="entry name" value="HTH_ARAC_FAMILY_1"/>
    <property type="match status" value="1"/>
</dbReference>
<dbReference type="OrthoDB" id="5492415at2"/>
<protein>
    <submittedName>
        <fullName evidence="6">AraC-type DNA-binding protein</fullName>
    </submittedName>
</protein>
<dbReference type="AlphaFoldDB" id="A0A1X7LCU6"/>
<organism evidence="6 7">
    <name type="scientific">Marivirga sericea</name>
    <dbReference type="NCBI Taxonomy" id="1028"/>
    <lineage>
        <taxon>Bacteria</taxon>
        <taxon>Pseudomonadati</taxon>
        <taxon>Bacteroidota</taxon>
        <taxon>Cytophagia</taxon>
        <taxon>Cytophagales</taxon>
        <taxon>Marivirgaceae</taxon>
        <taxon>Marivirga</taxon>
    </lineage>
</organism>
<dbReference type="InterPro" id="IPR009057">
    <property type="entry name" value="Homeodomain-like_sf"/>
</dbReference>
<gene>
    <name evidence="6" type="ORF">SAMN05661096_03807</name>
</gene>
<evidence type="ECO:0000256" key="4">
    <source>
        <dbReference type="SAM" id="Phobius"/>
    </source>
</evidence>
<dbReference type="SUPFAM" id="SSF46689">
    <property type="entry name" value="Homeodomain-like"/>
    <property type="match status" value="1"/>
</dbReference>
<dbReference type="PRINTS" id="PR00032">
    <property type="entry name" value="HTHARAC"/>
</dbReference>
<name>A0A1X7LCU6_9BACT</name>
<dbReference type="RefSeq" id="WP_085518930.1">
    <property type="nucleotide sequence ID" value="NZ_FXAW01000010.1"/>
</dbReference>
<keyword evidence="4" id="KW-0472">Membrane</keyword>
<accession>A0A1X7LCU6</accession>
<evidence type="ECO:0000256" key="2">
    <source>
        <dbReference type="ARBA" id="ARBA00023125"/>
    </source>
</evidence>
<dbReference type="SMART" id="SM00342">
    <property type="entry name" value="HTH_ARAC"/>
    <property type="match status" value="1"/>
</dbReference>
<dbReference type="GO" id="GO:0043565">
    <property type="term" value="F:sequence-specific DNA binding"/>
    <property type="evidence" value="ECO:0007669"/>
    <property type="project" value="InterPro"/>
</dbReference>
<dbReference type="GO" id="GO:0003700">
    <property type="term" value="F:DNA-binding transcription factor activity"/>
    <property type="evidence" value="ECO:0007669"/>
    <property type="project" value="InterPro"/>
</dbReference>
<evidence type="ECO:0000256" key="3">
    <source>
        <dbReference type="ARBA" id="ARBA00023163"/>
    </source>
</evidence>
<feature type="transmembrane region" description="Helical" evidence="4">
    <location>
        <begin position="6"/>
        <end position="26"/>
    </location>
</feature>
<feature type="transmembrane region" description="Helical" evidence="4">
    <location>
        <begin position="38"/>
        <end position="59"/>
    </location>
</feature>
<sequence>MKETNLLIFIPGIALFITLLLALFLIIAKTKHKISNRLFALFLTLIGIDIGGVFIDFIGENPSNLGMLNNSITFLQLPVFYLYVLSVCYSDFSLKLKHLFHIIPFLVVNLILLPNYYLVDTVSKISFFENNLNGVELKFNYTLLHIQIVAYMIAIFMILKKTKKLYLENNAGSSINSYNWLLQFTIALTIFYCIALFKNIFKLSDYTNISEWIKIGLFLFEILIICWYLFKALNNPNVFRNVNSRLKPVADIVSERQKSNHFDKVENNYEETLLLLNEYMKTEKPYLNPSITIQYISDEIQIPVRDLSLLINHKLGQHFFDFINAYRIENAMRILKDPEKSKMNILEILYEVGFNSKSSFNTAFKKHTGITPTSYRNQF</sequence>
<keyword evidence="7" id="KW-1185">Reference proteome</keyword>
<keyword evidence="2 6" id="KW-0238">DNA-binding</keyword>